<dbReference type="InterPro" id="IPR001509">
    <property type="entry name" value="Epimerase_deHydtase"/>
</dbReference>
<protein>
    <submittedName>
        <fullName evidence="2">NAD-dependent epimerase/dehydratase family protein</fullName>
    </submittedName>
</protein>
<evidence type="ECO:0000259" key="1">
    <source>
        <dbReference type="Pfam" id="PF01370"/>
    </source>
</evidence>
<dbReference type="PANTHER" id="PTHR43245:SF23">
    <property type="entry name" value="NAD(P)-BINDING DOMAIN-CONTAINING PROTEIN"/>
    <property type="match status" value="1"/>
</dbReference>
<reference evidence="2 3" key="1">
    <citation type="submission" date="2024-07" db="EMBL/GenBank/DDBJ databases">
        <authorList>
            <person name="Ren Q."/>
        </authorList>
    </citation>
    <scope>NUCLEOTIDE SEQUENCE [LARGE SCALE GENOMIC DNA]</scope>
    <source>
        <strain evidence="2 3">REN37</strain>
    </source>
</reference>
<dbReference type="SUPFAM" id="SSF51735">
    <property type="entry name" value="NAD(P)-binding Rossmann-fold domains"/>
    <property type="match status" value="1"/>
</dbReference>
<dbReference type="InterPro" id="IPR050177">
    <property type="entry name" value="Lipid_A_modif_metabolic_enz"/>
</dbReference>
<proteinExistence type="predicted"/>
<dbReference type="EMBL" id="JBGCUO010000001">
    <property type="protein sequence ID" value="MEY1661990.1"/>
    <property type="molecule type" value="Genomic_DNA"/>
</dbReference>
<dbReference type="CDD" id="cd08946">
    <property type="entry name" value="SDR_e"/>
    <property type="match status" value="1"/>
</dbReference>
<dbReference type="PANTHER" id="PTHR43245">
    <property type="entry name" value="BIFUNCTIONAL POLYMYXIN RESISTANCE PROTEIN ARNA"/>
    <property type="match status" value="1"/>
</dbReference>
<dbReference type="Pfam" id="PF01370">
    <property type="entry name" value="Epimerase"/>
    <property type="match status" value="1"/>
</dbReference>
<sequence>MSLRILVTGAGGYIGTTLVPRLLADGHQVVALDTFWFGRELLPEHAALTCLEIDTRKVPPTVFEGVDAMIDLAALSNDPCGETFGAATWEINHLARARNAAHAKAAGVRRYVLASSCSVYGFHDEWLDESSPVQPLTTYARANVAAEQDILPLSDADFAVTALRLGTLYGVSPRMRLDLVVNSMCYNAWRHGEIMIHGGGTQVRPLLHVADAAAAFAHVVTAAPPGCAGATINIGREDQNATINALAEQIRASAKHPVSTRHSGPQDMRSYRVRFNLMAELMNWQPQHCWQQAWTEIATFLQHHASSDVLRYHTLDWYRAQGVVTTTGMAVAPEA</sequence>
<dbReference type="Gene3D" id="3.40.50.720">
    <property type="entry name" value="NAD(P)-binding Rossmann-like Domain"/>
    <property type="match status" value="1"/>
</dbReference>
<dbReference type="InterPro" id="IPR036291">
    <property type="entry name" value="NAD(P)-bd_dom_sf"/>
</dbReference>
<gene>
    <name evidence="2" type="ORF">AB5I84_07490</name>
</gene>
<name>A0ABV4AH57_9GAMM</name>
<comment type="caution">
    <text evidence="2">The sequence shown here is derived from an EMBL/GenBank/DDBJ whole genome shotgun (WGS) entry which is preliminary data.</text>
</comment>
<dbReference type="RefSeq" id="WP_369455235.1">
    <property type="nucleotide sequence ID" value="NZ_JBGCUO010000001.1"/>
</dbReference>
<feature type="domain" description="NAD-dependent epimerase/dehydratase" evidence="1">
    <location>
        <begin position="5"/>
        <end position="235"/>
    </location>
</feature>
<dbReference type="Proteomes" id="UP001562065">
    <property type="component" value="Unassembled WGS sequence"/>
</dbReference>
<keyword evidence="3" id="KW-1185">Reference proteome</keyword>
<evidence type="ECO:0000313" key="2">
    <source>
        <dbReference type="EMBL" id="MEY1661990.1"/>
    </source>
</evidence>
<accession>A0ABV4AH57</accession>
<organism evidence="2 3">
    <name type="scientific">Isoalcanivorax beigongshangi</name>
    <dbReference type="NCBI Taxonomy" id="3238810"/>
    <lineage>
        <taxon>Bacteria</taxon>
        <taxon>Pseudomonadati</taxon>
        <taxon>Pseudomonadota</taxon>
        <taxon>Gammaproteobacteria</taxon>
        <taxon>Oceanospirillales</taxon>
        <taxon>Alcanivoracaceae</taxon>
        <taxon>Isoalcanivorax</taxon>
    </lineage>
</organism>
<evidence type="ECO:0000313" key="3">
    <source>
        <dbReference type="Proteomes" id="UP001562065"/>
    </source>
</evidence>